<feature type="transmembrane region" description="Helical" evidence="10">
    <location>
        <begin position="856"/>
        <end position="874"/>
    </location>
</feature>
<name>A0A9Q0MDC3_BLOTA</name>
<proteinExistence type="inferred from homology"/>
<dbReference type="SUPFAM" id="SSF52540">
    <property type="entry name" value="P-loop containing nucleoside triphosphate hydrolases"/>
    <property type="match status" value="2"/>
</dbReference>
<dbReference type="Gene3D" id="3.40.50.300">
    <property type="entry name" value="P-loop containing nucleotide triphosphate hydrolases"/>
    <property type="match status" value="2"/>
</dbReference>
<dbReference type="OMA" id="TRSFCFN"/>
<dbReference type="Gene3D" id="1.20.1560.10">
    <property type="entry name" value="ABC transporter type 1, transmembrane domain"/>
    <property type="match status" value="2"/>
</dbReference>
<dbReference type="GO" id="GO:0005524">
    <property type="term" value="F:ATP binding"/>
    <property type="evidence" value="ECO:0007669"/>
    <property type="project" value="UniProtKB-KW"/>
</dbReference>
<evidence type="ECO:0000256" key="9">
    <source>
        <dbReference type="SAM" id="MobiDB-lite"/>
    </source>
</evidence>
<dbReference type="Pfam" id="PF00005">
    <property type="entry name" value="ABC_tran"/>
    <property type="match status" value="2"/>
</dbReference>
<evidence type="ECO:0000259" key="12">
    <source>
        <dbReference type="PROSITE" id="PS50929"/>
    </source>
</evidence>
<evidence type="ECO:0000256" key="1">
    <source>
        <dbReference type="ARBA" id="ARBA00004141"/>
    </source>
</evidence>
<dbReference type="GO" id="GO:0140359">
    <property type="term" value="F:ABC-type transporter activity"/>
    <property type="evidence" value="ECO:0007669"/>
    <property type="project" value="InterPro"/>
</dbReference>
<gene>
    <name evidence="13" type="ORF">RDWZM_002345</name>
</gene>
<evidence type="ECO:0000256" key="4">
    <source>
        <dbReference type="ARBA" id="ARBA00022692"/>
    </source>
</evidence>
<dbReference type="FunFam" id="1.20.1560.10:FF:000014">
    <property type="entry name" value="Multidrug resistance-associated protein member 4"/>
    <property type="match status" value="1"/>
</dbReference>
<feature type="region of interest" description="Disordered" evidence="9">
    <location>
        <begin position="1308"/>
        <end position="1335"/>
    </location>
</feature>
<dbReference type="InterPro" id="IPR050173">
    <property type="entry name" value="ABC_transporter_C-like"/>
</dbReference>
<dbReference type="FunFam" id="3.40.50.300:FF:000482">
    <property type="entry name" value="Multidrug resistance-associated protein member 4"/>
    <property type="match status" value="1"/>
</dbReference>
<dbReference type="SMART" id="SM00382">
    <property type="entry name" value="AAA"/>
    <property type="match status" value="2"/>
</dbReference>
<sequence length="1335" mass="151486">MSTKNNVKMDQKSPKSRFSKSARFDRTSFLCRIIFSYVYPTFLTGLRKNGLDLDDIDRCPIADESENVTKALLRNWEQAKRQPKSRPSFAWVTIRTFGPYYILPLCIYLFEECVLRIAQPYMLSRVIRYFSGDETIEYKWACIYAGGVCLCTFAFVSMHHPMMQHIMRLGMRIRTACCALMYQKSLKLSRASIGQTAVGQIINIMSNDVNRLDEFSIFASYLIVAPIQAAIIIYYVWYYIGTSCLVGIVLILLLPVYQGIMGKYFSRIRLNTAILTDTRLRYMNEIISGMRVIKMYNWQIPFAKRVAEARKSEITQVRRSLYLKATNLSMFFVMSRIILFACFVVFVLFGGTLTAEMAFVLMALFNTLRLLLTYMFPQAIFLASELKVTLKRIENFLLLEEMNIKENREQSESIKNHASPPQVVVNRISAKWTSELKKPTLMNISANLKPGDLLAVIGSVGSGKSSFLMSLLKELPIDSGSININGKVSYASQDAWSFNETVRNNILFGMEYNEQKYKEIIDVCALKRDLKIMPFGDRTLVGEKGVSLSGGQKARINLARAVYRDADICLLDDPLSAVDTSVAEHIFDRCIVDYLKDKICILVTHQIQFIEKATQILILNEGQCLAYGTFEEIQQMGIDFMSILDEQKQPEMNNEPQQDGNKIHPELSRSISQDALKGRSRTLSSVCTENFEVPDADEGDDDSPKMVEEKMEHGSIDRKIYWEYLKSGPGLFWWIITLFFTIVSQVLFHGSDIFLTYWTDTNQKENLTKVDPNNEQHRDIYLYAIIIAALFITTLIRAFSFFHICMEVSINLHNSIFKRLLRAPVAFFDSNPVGRILNRFTKDLGVIDENLSYTGFDLNLTLAQGIGVCITVGIVNLYLLIPALVLAIVIVVVRGIYIKSARDIKRYEGLARSPVYSHISTTINGLASIRAYGAQRTFEKQFYTYQNDHSATWFIFLSTSRAVGLLLDWITSIYICAIAVAVMLVQNLPGGDVGLAFTSGLLLAGMTQWGVRQSTEFESQMTSVERIIEYKSLEQEAPAKSEEHLKPKDEWPQNGEIVFDHMNLSYGGIDAKPVLRDINCTIMSGEKIGIVGRTGAGKSSIIAALFRLTEPTGTIRIDGINIQSIGIDDLRQKLSIIPQDPVVFSGTVRYNLDPFNEYSDYDIWSALEEVQLKSQVENYNGKLDAPISEGGGNLSVGQRQLICLARAILRRNKILVLDEATANVDHRTDNLIQKTIRTKFFNCTVLTIAHRLNTIIDCDRVLVLDAGEIVEFDTPFKLLKNRNVFYDMCKKTGHLMYAQLYRTAKNVHQNKNRQQPMDNSNEIDDEGIGPEDTHF</sequence>
<feature type="transmembrane region" description="Helical" evidence="10">
    <location>
        <begin position="240"/>
        <end position="260"/>
    </location>
</feature>
<evidence type="ECO:0000256" key="2">
    <source>
        <dbReference type="ARBA" id="ARBA00009726"/>
    </source>
</evidence>
<dbReference type="GO" id="GO:0016887">
    <property type="term" value="F:ATP hydrolysis activity"/>
    <property type="evidence" value="ECO:0007669"/>
    <property type="project" value="InterPro"/>
</dbReference>
<comment type="subcellular location">
    <subcellularLocation>
        <location evidence="1">Membrane</location>
        <topology evidence="1">Multi-pass membrane protein</topology>
    </subcellularLocation>
</comment>
<feature type="domain" description="ABC transporter" evidence="11">
    <location>
        <begin position="1059"/>
        <end position="1291"/>
    </location>
</feature>
<protein>
    <submittedName>
        <fullName evidence="13">Uncharacterized protein</fullName>
    </submittedName>
</protein>
<dbReference type="SUPFAM" id="SSF90123">
    <property type="entry name" value="ABC transporter transmembrane region"/>
    <property type="match status" value="2"/>
</dbReference>
<dbReference type="PROSITE" id="PS00211">
    <property type="entry name" value="ABC_TRANSPORTER_1"/>
    <property type="match status" value="2"/>
</dbReference>
<evidence type="ECO:0000256" key="3">
    <source>
        <dbReference type="ARBA" id="ARBA00022448"/>
    </source>
</evidence>
<dbReference type="Pfam" id="PF00664">
    <property type="entry name" value="ABC_membrane"/>
    <property type="match status" value="2"/>
</dbReference>
<evidence type="ECO:0000313" key="13">
    <source>
        <dbReference type="EMBL" id="KAJ6223800.1"/>
    </source>
</evidence>
<dbReference type="InterPro" id="IPR003439">
    <property type="entry name" value="ABC_transporter-like_ATP-bd"/>
</dbReference>
<dbReference type="GO" id="GO:0016020">
    <property type="term" value="C:membrane"/>
    <property type="evidence" value="ECO:0007669"/>
    <property type="project" value="UniProtKB-SubCell"/>
</dbReference>
<dbReference type="InterPro" id="IPR011527">
    <property type="entry name" value="ABC1_TM_dom"/>
</dbReference>
<feature type="domain" description="ABC transmembrane type-1" evidence="12">
    <location>
        <begin position="735"/>
        <end position="1019"/>
    </location>
</feature>
<keyword evidence="14" id="KW-1185">Reference proteome</keyword>
<evidence type="ECO:0000256" key="10">
    <source>
        <dbReference type="SAM" id="Phobius"/>
    </source>
</evidence>
<dbReference type="CDD" id="cd03250">
    <property type="entry name" value="ABCC_MRP_domain1"/>
    <property type="match status" value="1"/>
</dbReference>
<keyword evidence="6" id="KW-0067">ATP-binding</keyword>
<dbReference type="PANTHER" id="PTHR24223:SF456">
    <property type="entry name" value="MULTIDRUG RESISTANCE-ASSOCIATED PROTEIN LETHAL(2)03659"/>
    <property type="match status" value="1"/>
</dbReference>
<evidence type="ECO:0000256" key="8">
    <source>
        <dbReference type="ARBA" id="ARBA00023136"/>
    </source>
</evidence>
<keyword evidence="5" id="KW-0547">Nucleotide-binding</keyword>
<dbReference type="CDD" id="cd03244">
    <property type="entry name" value="ABCC_MRP_domain2"/>
    <property type="match status" value="1"/>
</dbReference>
<feature type="compositionally biased region" description="Polar residues" evidence="9">
    <location>
        <begin position="1308"/>
        <end position="1320"/>
    </location>
</feature>
<dbReference type="InterPro" id="IPR003593">
    <property type="entry name" value="AAA+_ATPase"/>
</dbReference>
<evidence type="ECO:0000256" key="7">
    <source>
        <dbReference type="ARBA" id="ARBA00022989"/>
    </source>
</evidence>
<feature type="transmembrane region" description="Helical" evidence="10">
    <location>
        <begin position="357"/>
        <end position="383"/>
    </location>
</feature>
<dbReference type="FunFam" id="3.40.50.300:FF:000163">
    <property type="entry name" value="Multidrug resistance-associated protein member 4"/>
    <property type="match status" value="1"/>
</dbReference>
<keyword evidence="4 10" id="KW-0812">Transmembrane</keyword>
<dbReference type="PROSITE" id="PS50929">
    <property type="entry name" value="ABC_TM1F"/>
    <property type="match status" value="2"/>
</dbReference>
<dbReference type="InterPro" id="IPR036640">
    <property type="entry name" value="ABC1_TM_sf"/>
</dbReference>
<accession>A0A9Q0MDC3</accession>
<dbReference type="Proteomes" id="UP001142055">
    <property type="component" value="Chromosome 1"/>
</dbReference>
<keyword evidence="7 10" id="KW-1133">Transmembrane helix</keyword>
<comment type="similarity">
    <text evidence="2">Belongs to the ABC transporter superfamily. ABCC family. Conjugate transporter (TC 3.A.1.208) subfamily.</text>
</comment>
<feature type="transmembrane region" description="Helical" evidence="10">
    <location>
        <begin position="328"/>
        <end position="351"/>
    </location>
</feature>
<feature type="transmembrane region" description="Helical" evidence="10">
    <location>
        <begin position="89"/>
        <end position="110"/>
    </location>
</feature>
<feature type="domain" description="ABC transporter" evidence="11">
    <location>
        <begin position="423"/>
        <end position="646"/>
    </location>
</feature>
<comment type="caution">
    <text evidence="13">The sequence shown here is derived from an EMBL/GenBank/DDBJ whole genome shotgun (WGS) entry which is preliminary data.</text>
</comment>
<feature type="transmembrane region" description="Helical" evidence="10">
    <location>
        <begin position="731"/>
        <end position="748"/>
    </location>
</feature>
<dbReference type="FunFam" id="1.20.1560.10:FF:000026">
    <property type="entry name" value="Multidrug resistance-associated protein lethal(2)03659"/>
    <property type="match status" value="1"/>
</dbReference>
<feature type="domain" description="ABC transmembrane type-1" evidence="12">
    <location>
        <begin position="114"/>
        <end position="384"/>
    </location>
</feature>
<feature type="transmembrane region" description="Helical" evidence="10">
    <location>
        <begin position="780"/>
        <end position="799"/>
    </location>
</feature>
<dbReference type="EMBL" id="JAPWDV010000001">
    <property type="protein sequence ID" value="KAJ6223800.1"/>
    <property type="molecule type" value="Genomic_DNA"/>
</dbReference>
<dbReference type="InterPro" id="IPR027417">
    <property type="entry name" value="P-loop_NTPase"/>
</dbReference>
<evidence type="ECO:0000256" key="6">
    <source>
        <dbReference type="ARBA" id="ARBA00022840"/>
    </source>
</evidence>
<evidence type="ECO:0000259" key="11">
    <source>
        <dbReference type="PROSITE" id="PS50893"/>
    </source>
</evidence>
<feature type="transmembrane region" description="Helical" evidence="10">
    <location>
        <begin position="138"/>
        <end position="158"/>
    </location>
</feature>
<feature type="transmembrane region" description="Helical" evidence="10">
    <location>
        <begin position="965"/>
        <end position="987"/>
    </location>
</feature>
<evidence type="ECO:0000313" key="14">
    <source>
        <dbReference type="Proteomes" id="UP001142055"/>
    </source>
</evidence>
<organism evidence="13 14">
    <name type="scientific">Blomia tropicalis</name>
    <name type="common">Mite</name>
    <dbReference type="NCBI Taxonomy" id="40697"/>
    <lineage>
        <taxon>Eukaryota</taxon>
        <taxon>Metazoa</taxon>
        <taxon>Ecdysozoa</taxon>
        <taxon>Arthropoda</taxon>
        <taxon>Chelicerata</taxon>
        <taxon>Arachnida</taxon>
        <taxon>Acari</taxon>
        <taxon>Acariformes</taxon>
        <taxon>Sarcoptiformes</taxon>
        <taxon>Astigmata</taxon>
        <taxon>Glycyphagoidea</taxon>
        <taxon>Echimyopodidae</taxon>
        <taxon>Blomia</taxon>
    </lineage>
</organism>
<feature type="transmembrane region" description="Helical" evidence="10">
    <location>
        <begin position="215"/>
        <end position="234"/>
    </location>
</feature>
<evidence type="ECO:0000256" key="5">
    <source>
        <dbReference type="ARBA" id="ARBA00022741"/>
    </source>
</evidence>
<dbReference type="PROSITE" id="PS50893">
    <property type="entry name" value="ABC_TRANSPORTER_2"/>
    <property type="match status" value="2"/>
</dbReference>
<reference evidence="13" key="1">
    <citation type="submission" date="2022-12" db="EMBL/GenBank/DDBJ databases">
        <title>Genome assemblies of Blomia tropicalis.</title>
        <authorList>
            <person name="Cui Y."/>
        </authorList>
    </citation>
    <scope>NUCLEOTIDE SEQUENCE</scope>
    <source>
        <tissue evidence="13">Adult mites</tissue>
    </source>
</reference>
<keyword evidence="8 10" id="KW-0472">Membrane</keyword>
<keyword evidence="3" id="KW-0813">Transport</keyword>
<feature type="transmembrane region" description="Helical" evidence="10">
    <location>
        <begin position="880"/>
        <end position="897"/>
    </location>
</feature>
<dbReference type="InterPro" id="IPR017871">
    <property type="entry name" value="ABC_transporter-like_CS"/>
</dbReference>
<dbReference type="PANTHER" id="PTHR24223">
    <property type="entry name" value="ATP-BINDING CASSETTE SUB-FAMILY C"/>
    <property type="match status" value="1"/>
</dbReference>